<dbReference type="EMBL" id="MCFI01000027">
    <property type="protein sequence ID" value="ORY75079.1"/>
    <property type="molecule type" value="Genomic_DNA"/>
</dbReference>
<dbReference type="RefSeq" id="XP_040722191.1">
    <property type="nucleotide sequence ID" value="XM_040866309.1"/>
</dbReference>
<reference evidence="3 4" key="1">
    <citation type="submission" date="2016-07" db="EMBL/GenBank/DDBJ databases">
        <title>Pervasive Adenine N6-methylation of Active Genes in Fungi.</title>
        <authorList>
            <consortium name="DOE Joint Genome Institute"/>
            <person name="Mondo S.J."/>
            <person name="Dannebaum R.O."/>
            <person name="Kuo R.C."/>
            <person name="Labutti K."/>
            <person name="Haridas S."/>
            <person name="Kuo A."/>
            <person name="Salamov A."/>
            <person name="Ahrendt S.R."/>
            <person name="Lipzen A."/>
            <person name="Sullivan W."/>
            <person name="Andreopoulos W.B."/>
            <person name="Clum A."/>
            <person name="Lindquist E."/>
            <person name="Daum C."/>
            <person name="Ramamoorthy G.K."/>
            <person name="Gryganskyi A."/>
            <person name="Culley D."/>
            <person name="Magnuson J.K."/>
            <person name="James T.Y."/>
            <person name="O'Malley M.A."/>
            <person name="Stajich J.E."/>
            <person name="Spatafora J.W."/>
            <person name="Visel A."/>
            <person name="Grigoriev I.V."/>
        </authorList>
    </citation>
    <scope>NUCLEOTIDE SEQUENCE [LARGE SCALE GENOMIC DNA]</scope>
    <source>
        <strain evidence="3 4">12-1054</strain>
    </source>
</reference>
<dbReference type="AlphaFoldDB" id="A0A1Y2EU69"/>
<organism evidence="3 4">
    <name type="scientific">Protomyces lactucae-debilis</name>
    <dbReference type="NCBI Taxonomy" id="2754530"/>
    <lineage>
        <taxon>Eukaryota</taxon>
        <taxon>Fungi</taxon>
        <taxon>Dikarya</taxon>
        <taxon>Ascomycota</taxon>
        <taxon>Taphrinomycotina</taxon>
        <taxon>Taphrinomycetes</taxon>
        <taxon>Taphrinales</taxon>
        <taxon>Protomycetaceae</taxon>
        <taxon>Protomyces</taxon>
    </lineage>
</organism>
<name>A0A1Y2EU69_PROLT</name>
<sequence length="160" mass="18314">MDIFGQGGAAQPQQVPADFDAENAGNNEEIEKQFAVKAVQHLETYWKLLSLRKGSELKLTSMDDAIYLHLCNALPEYTTKEGVSVIDEDKMKSPGGKKLWREFMMQYEHTVDDYNFGSLLRADVSKGYDEDNSIFVPRMQFLAIEIVRNRLGLNDWVCER</sequence>
<protein>
    <submittedName>
        <fullName evidence="3">Polysaccharide biosynthesis-domain-containing protein</fullName>
    </submittedName>
</protein>
<accession>A0A1Y2EU69</accession>
<dbReference type="PANTHER" id="PTHR13410">
    <property type="entry name" value="PROTEIN PBDC1"/>
    <property type="match status" value="1"/>
</dbReference>
<dbReference type="STRING" id="56484.A0A1Y2EU69"/>
<gene>
    <name evidence="3" type="ORF">BCR37DRAFT_192948</name>
</gene>
<dbReference type="PANTHER" id="PTHR13410:SF9">
    <property type="entry name" value="PROTEIN PBDC1"/>
    <property type="match status" value="1"/>
</dbReference>
<dbReference type="Pfam" id="PF04669">
    <property type="entry name" value="PBDC1"/>
    <property type="match status" value="1"/>
</dbReference>
<dbReference type="GO" id="GO:0005737">
    <property type="term" value="C:cytoplasm"/>
    <property type="evidence" value="ECO:0007669"/>
    <property type="project" value="TreeGrafter"/>
</dbReference>
<proteinExistence type="predicted"/>
<dbReference type="GeneID" id="63782908"/>
<evidence type="ECO:0000313" key="3">
    <source>
        <dbReference type="EMBL" id="ORY75079.1"/>
    </source>
</evidence>
<dbReference type="InterPro" id="IPR008476">
    <property type="entry name" value="PBDC1_metazoa/fungi"/>
</dbReference>
<dbReference type="InterPro" id="IPR021148">
    <property type="entry name" value="Polysacc_synth_dom"/>
</dbReference>
<dbReference type="OrthoDB" id="10248897at2759"/>
<evidence type="ECO:0000259" key="2">
    <source>
        <dbReference type="Pfam" id="PF04669"/>
    </source>
</evidence>
<evidence type="ECO:0000313" key="4">
    <source>
        <dbReference type="Proteomes" id="UP000193685"/>
    </source>
</evidence>
<comment type="caution">
    <text evidence="3">The sequence shown here is derived from an EMBL/GenBank/DDBJ whole genome shotgun (WGS) entry which is preliminary data.</text>
</comment>
<dbReference type="Proteomes" id="UP000193685">
    <property type="component" value="Unassembled WGS sequence"/>
</dbReference>
<feature type="region of interest" description="Disordered" evidence="1">
    <location>
        <begin position="1"/>
        <end position="20"/>
    </location>
</feature>
<dbReference type="Gene3D" id="1.10.3560.10">
    <property type="entry name" value="yst0336 like domain"/>
    <property type="match status" value="1"/>
</dbReference>
<dbReference type="OMA" id="IQFYAFE"/>
<feature type="domain" description="Polysaccharide biosynthesis" evidence="2">
    <location>
        <begin position="30"/>
        <end position="158"/>
    </location>
</feature>
<evidence type="ECO:0000256" key="1">
    <source>
        <dbReference type="SAM" id="MobiDB-lite"/>
    </source>
</evidence>
<keyword evidence="4" id="KW-1185">Reference proteome</keyword>
<dbReference type="InterPro" id="IPR023139">
    <property type="entry name" value="PBDC1-like_dom_sf"/>
</dbReference>